<dbReference type="Gene3D" id="1.10.10.10">
    <property type="entry name" value="Winged helix-like DNA-binding domain superfamily/Winged helix DNA-binding domain"/>
    <property type="match status" value="1"/>
</dbReference>
<dbReference type="InterPro" id="IPR009057">
    <property type="entry name" value="Homeodomain-like_sf"/>
</dbReference>
<organism evidence="15 16">
    <name type="scientific">Malassezia pachydermatis</name>
    <dbReference type="NCBI Taxonomy" id="77020"/>
    <lineage>
        <taxon>Eukaryota</taxon>
        <taxon>Fungi</taxon>
        <taxon>Dikarya</taxon>
        <taxon>Basidiomycota</taxon>
        <taxon>Ustilaginomycotina</taxon>
        <taxon>Malasseziomycetes</taxon>
        <taxon>Malasseziales</taxon>
        <taxon>Malasseziaceae</taxon>
        <taxon>Malassezia</taxon>
    </lineage>
</organism>
<dbReference type="PANTHER" id="PTHR12374:SF20">
    <property type="entry name" value="TRANSCRIPTIONAL ADAPTER 2-ALPHA"/>
    <property type="match status" value="1"/>
</dbReference>
<dbReference type="GeneID" id="28728730"/>
<evidence type="ECO:0000256" key="2">
    <source>
        <dbReference type="ARBA" id="ARBA00022723"/>
    </source>
</evidence>
<dbReference type="FunFam" id="3.30.60.90:FF:000008">
    <property type="entry name" value="Transcriptional adapter 2"/>
    <property type="match status" value="1"/>
</dbReference>
<dbReference type="GO" id="GO:0003713">
    <property type="term" value="F:transcription coactivator activity"/>
    <property type="evidence" value="ECO:0007669"/>
    <property type="project" value="InterPro"/>
</dbReference>
<evidence type="ECO:0000256" key="7">
    <source>
        <dbReference type="ARBA" id="ARBA00023242"/>
    </source>
</evidence>
<feature type="domain" description="SANT" evidence="14">
    <location>
        <begin position="82"/>
        <end position="134"/>
    </location>
</feature>
<dbReference type="CDD" id="cd00167">
    <property type="entry name" value="SANT"/>
    <property type="match status" value="1"/>
</dbReference>
<dbReference type="InterPro" id="IPR043145">
    <property type="entry name" value="Znf_ZZ_sf"/>
</dbReference>
<dbReference type="GO" id="GO:0008270">
    <property type="term" value="F:zinc ion binding"/>
    <property type="evidence" value="ECO:0007669"/>
    <property type="project" value="UniProtKB-KW"/>
</dbReference>
<dbReference type="InterPro" id="IPR041983">
    <property type="entry name" value="ADA2-like_ZZ"/>
</dbReference>
<keyword evidence="7 8" id="KW-0539">Nucleus</keyword>
<dbReference type="PROSITE" id="PS50934">
    <property type="entry name" value="SWIRM"/>
    <property type="match status" value="1"/>
</dbReference>
<dbReference type="Gene3D" id="3.30.60.90">
    <property type="match status" value="1"/>
</dbReference>
<evidence type="ECO:0000256" key="10">
    <source>
        <dbReference type="SAM" id="MobiDB-lite"/>
    </source>
</evidence>
<feature type="compositionally biased region" description="Low complexity" evidence="10">
    <location>
        <begin position="331"/>
        <end position="355"/>
    </location>
</feature>
<dbReference type="PIRSF" id="PIRSF025024">
    <property type="entry name" value="Transcriptional_adaptor_2"/>
    <property type="match status" value="1"/>
</dbReference>
<dbReference type="FunFam" id="1.10.10.60:FF:000115">
    <property type="entry name" value="Transcriptional adapter 2"/>
    <property type="match status" value="1"/>
</dbReference>
<dbReference type="InterPro" id="IPR001005">
    <property type="entry name" value="SANT/Myb"/>
</dbReference>
<dbReference type="InterPro" id="IPR055141">
    <property type="entry name" value="TADA2A_B-like_dom"/>
</dbReference>
<dbReference type="PROSITE" id="PS50135">
    <property type="entry name" value="ZF_ZZ_2"/>
    <property type="match status" value="1"/>
</dbReference>
<gene>
    <name evidence="15" type="ORF">Malapachy_2364</name>
</gene>
<dbReference type="RefSeq" id="XP_017993310.1">
    <property type="nucleotide sequence ID" value="XM_018136855.1"/>
</dbReference>
<dbReference type="VEuPathDB" id="FungiDB:Malapachy_2364"/>
<keyword evidence="6 8" id="KW-0804">Transcription</keyword>
<dbReference type="SUPFAM" id="SSF57850">
    <property type="entry name" value="RING/U-box"/>
    <property type="match status" value="1"/>
</dbReference>
<evidence type="ECO:0000259" key="14">
    <source>
        <dbReference type="PROSITE" id="PS51293"/>
    </source>
</evidence>
<feature type="domain" description="SWIRM" evidence="13">
    <location>
        <begin position="509"/>
        <end position="605"/>
    </location>
</feature>
<dbReference type="CDD" id="cd02335">
    <property type="entry name" value="ZZ_ADA2"/>
    <property type="match status" value="1"/>
</dbReference>
<dbReference type="PROSITE" id="PS51293">
    <property type="entry name" value="SANT"/>
    <property type="match status" value="1"/>
</dbReference>
<keyword evidence="2" id="KW-0479">Metal-binding</keyword>
<dbReference type="PROSITE" id="PS01357">
    <property type="entry name" value="ZF_ZZ_1"/>
    <property type="match status" value="1"/>
</dbReference>
<dbReference type="Pfam" id="PF25299">
    <property type="entry name" value="ZZ_ADA2"/>
    <property type="match status" value="1"/>
</dbReference>
<evidence type="ECO:0000256" key="6">
    <source>
        <dbReference type="ARBA" id="ARBA00023163"/>
    </source>
</evidence>
<evidence type="ECO:0000313" key="16">
    <source>
        <dbReference type="Proteomes" id="UP000037751"/>
    </source>
</evidence>
<dbReference type="OrthoDB" id="270417at2759"/>
<dbReference type="SMART" id="SM00291">
    <property type="entry name" value="ZnF_ZZ"/>
    <property type="match status" value="1"/>
</dbReference>
<feature type="region of interest" description="Disordered" evidence="10">
    <location>
        <begin position="260"/>
        <end position="368"/>
    </location>
</feature>
<dbReference type="Gene3D" id="1.10.10.60">
    <property type="entry name" value="Homeodomain-like"/>
    <property type="match status" value="1"/>
</dbReference>
<dbReference type="InterPro" id="IPR016827">
    <property type="entry name" value="Ada2/TADA2"/>
</dbReference>
<evidence type="ECO:0000259" key="12">
    <source>
        <dbReference type="PROSITE" id="PS50135"/>
    </source>
</evidence>
<accession>A0A0M8MPF2</accession>
<dbReference type="GO" id="GO:0006338">
    <property type="term" value="P:chromatin remodeling"/>
    <property type="evidence" value="ECO:0007669"/>
    <property type="project" value="TreeGrafter"/>
</dbReference>
<dbReference type="GO" id="GO:0005634">
    <property type="term" value="C:nucleus"/>
    <property type="evidence" value="ECO:0007669"/>
    <property type="project" value="UniProtKB-SubCell"/>
</dbReference>
<comment type="caution">
    <text evidence="15">The sequence shown here is derived from an EMBL/GenBank/DDBJ whole genome shotgun (WGS) entry which is preliminary data.</text>
</comment>
<evidence type="ECO:0000256" key="3">
    <source>
        <dbReference type="ARBA" id="ARBA00022771"/>
    </source>
</evidence>
<dbReference type="InterPro" id="IPR000433">
    <property type="entry name" value="Znf_ZZ"/>
</dbReference>
<dbReference type="SMART" id="SM00717">
    <property type="entry name" value="SANT"/>
    <property type="match status" value="1"/>
</dbReference>
<keyword evidence="16" id="KW-1185">Reference proteome</keyword>
<dbReference type="STRING" id="77020.A0A0M8MPF2"/>
<name>A0A0M8MPF2_9BASI</name>
<evidence type="ECO:0000256" key="9">
    <source>
        <dbReference type="PROSITE-ProRule" id="PRU00228"/>
    </source>
</evidence>
<dbReference type="FunFam" id="1.10.10.10:FF:000087">
    <property type="entry name" value="Transcriptional adapter 2"/>
    <property type="match status" value="1"/>
</dbReference>
<feature type="domain" description="ZZ-type" evidence="12">
    <location>
        <begin position="23"/>
        <end position="80"/>
    </location>
</feature>
<dbReference type="GO" id="GO:0070461">
    <property type="term" value="C:SAGA-type complex"/>
    <property type="evidence" value="ECO:0007669"/>
    <property type="project" value="TreeGrafter"/>
</dbReference>
<dbReference type="Pfam" id="PF00249">
    <property type="entry name" value="Myb_DNA-binding"/>
    <property type="match status" value="1"/>
</dbReference>
<dbReference type="Pfam" id="PF22941">
    <property type="entry name" value="TADA2A-like_3rd"/>
    <property type="match status" value="2"/>
</dbReference>
<dbReference type="GO" id="GO:0006357">
    <property type="term" value="P:regulation of transcription by RNA polymerase II"/>
    <property type="evidence" value="ECO:0007669"/>
    <property type="project" value="InterPro"/>
</dbReference>
<dbReference type="PANTHER" id="PTHR12374">
    <property type="entry name" value="TRANSCRIPTIONAL ADAPTOR 2 ADA2 -RELATED"/>
    <property type="match status" value="1"/>
</dbReference>
<dbReference type="EMBL" id="LGAV01000002">
    <property type="protein sequence ID" value="KOS15678.1"/>
    <property type="molecule type" value="Genomic_DNA"/>
</dbReference>
<reference evidence="15 16" key="1">
    <citation type="submission" date="2015-07" db="EMBL/GenBank/DDBJ databases">
        <title>Draft Genome Sequence of Malassezia furfur CBS1878 and Malassezia pachydermatis CBS1879.</title>
        <authorList>
            <person name="Triana S."/>
            <person name="Ohm R."/>
            <person name="Gonzalez A."/>
            <person name="DeCock H."/>
            <person name="Restrepo S."/>
            <person name="Celis A."/>
        </authorList>
    </citation>
    <scope>NUCLEOTIDE SEQUENCE [LARGE SCALE GENOMIC DNA]</scope>
    <source>
        <strain evidence="15 16">CBS 1879</strain>
    </source>
</reference>
<sequence length="614" mass="68830">MTVSHRKPRPSQPNKERSTAEPGVRYHCDVCGADITLTVRIRCAGGCEDFDLCGTCFCMGSEVGNHKAWHDYRVIEQHATPVFCPDWGVDEELLLIDGCQLYGLGNWMDIADHIGNRTKEEVERHFLDVYIEGKNGLPSGEERAKAAVEEWRATHPVDPSYHGEEQLPIVGPDPNFHTDMSAEEFQRARRERVEKLREAQAAFVPPKPGKPLVSAPTTHSELAGFMPGRLEFEHEYEQEAEHAVKDMEFGLVYSFGGDDMPTETEALGGEGATQGKPRMEASGRGGPVNVATPPPEEADEETFTDASEGQAEPMAVDEGPKADPDTGGKSTQTEDAAAAAVAAASASAEQDATEATTEERSPDWDEDPADLDLKLAVLDIYNDQLDRRTRKKRFLFERNLVDYRRHTAAERRRPKEERELLSRVKHFATLQTAEDFEEMFRNLCYEEALKKTVRQLQQYRRMGISTFAEAARYERELAERTKRQMEAAEGAVPLAAAGRVRHRERSQSVMDKTQADDFSFASAPSIQLLSAEEQQLCSLLHVLPQPFLIIKGALLTFSYAHHKALTVQHCHRLCPMDKRKVSHIYDFFRDKGYFDAVAAAYDRHATTASNESVD</sequence>
<dbReference type="InterPro" id="IPR007526">
    <property type="entry name" value="SWIRM"/>
</dbReference>
<keyword evidence="3 9" id="KW-0863">Zinc-finger</keyword>
<evidence type="ECO:0000256" key="8">
    <source>
        <dbReference type="PIRNR" id="PIRNR025024"/>
    </source>
</evidence>
<feature type="region of interest" description="Disordered" evidence="10">
    <location>
        <begin position="1"/>
        <end position="20"/>
    </location>
</feature>
<dbReference type="GO" id="GO:0003682">
    <property type="term" value="F:chromatin binding"/>
    <property type="evidence" value="ECO:0007669"/>
    <property type="project" value="TreeGrafter"/>
</dbReference>
<evidence type="ECO:0000256" key="1">
    <source>
        <dbReference type="ARBA" id="ARBA00004123"/>
    </source>
</evidence>
<protein>
    <recommendedName>
        <fullName evidence="8">Transcriptional adapter 2</fullName>
    </recommendedName>
</protein>
<keyword evidence="5 8" id="KW-0805">Transcription regulation</keyword>
<keyword evidence="4" id="KW-0862">Zinc</keyword>
<evidence type="ECO:0000313" key="15">
    <source>
        <dbReference type="EMBL" id="KOS15678.1"/>
    </source>
</evidence>
<proteinExistence type="predicted"/>
<evidence type="ECO:0000259" key="13">
    <source>
        <dbReference type="PROSITE" id="PS50934"/>
    </source>
</evidence>
<dbReference type="AlphaFoldDB" id="A0A0M8MPF2"/>
<comment type="subcellular location">
    <subcellularLocation>
        <location evidence="1 8">Nucleus</location>
    </subcellularLocation>
</comment>
<dbReference type="Proteomes" id="UP000037751">
    <property type="component" value="Unassembled WGS sequence"/>
</dbReference>
<evidence type="ECO:0000259" key="11">
    <source>
        <dbReference type="PROSITE" id="PS50090"/>
    </source>
</evidence>
<evidence type="ECO:0000256" key="5">
    <source>
        <dbReference type="ARBA" id="ARBA00023015"/>
    </source>
</evidence>
<dbReference type="PROSITE" id="PS50090">
    <property type="entry name" value="MYB_LIKE"/>
    <property type="match status" value="1"/>
</dbReference>
<dbReference type="SUPFAM" id="SSF46689">
    <property type="entry name" value="Homeodomain-like"/>
    <property type="match status" value="2"/>
</dbReference>
<evidence type="ECO:0000256" key="4">
    <source>
        <dbReference type="ARBA" id="ARBA00022833"/>
    </source>
</evidence>
<dbReference type="InterPro" id="IPR017884">
    <property type="entry name" value="SANT_dom"/>
</dbReference>
<dbReference type="InterPro" id="IPR036388">
    <property type="entry name" value="WH-like_DNA-bd_sf"/>
</dbReference>
<feature type="domain" description="Myb-like" evidence="11">
    <location>
        <begin position="87"/>
        <end position="130"/>
    </location>
</feature>